<dbReference type="PANTHER" id="PTHR34846:SF10">
    <property type="entry name" value="CYTOPLASMIC PROTEIN"/>
    <property type="match status" value="1"/>
</dbReference>
<dbReference type="InterPro" id="IPR003779">
    <property type="entry name" value="CMD-like"/>
</dbReference>
<dbReference type="SUPFAM" id="SSF69118">
    <property type="entry name" value="AhpD-like"/>
    <property type="match status" value="1"/>
</dbReference>
<dbReference type="PANTHER" id="PTHR34846">
    <property type="entry name" value="4-CARBOXYMUCONOLACTONE DECARBOXYLASE FAMILY PROTEIN (AFU_ORTHOLOGUE AFUA_6G11590)"/>
    <property type="match status" value="1"/>
</dbReference>
<dbReference type="InterPro" id="IPR004675">
    <property type="entry name" value="AhpD_core"/>
</dbReference>
<feature type="domain" description="Carboxymuconolactone decarboxylase-like" evidence="1">
    <location>
        <begin position="12"/>
        <end position="91"/>
    </location>
</feature>
<dbReference type="RefSeq" id="WP_377717122.1">
    <property type="nucleotide sequence ID" value="NZ_JBHSAM010000006.1"/>
</dbReference>
<dbReference type="Proteomes" id="UP001595715">
    <property type="component" value="Unassembled WGS sequence"/>
</dbReference>
<sequence length="143" mass="16207">MTKRHALHPANYGQMKDFHNRIEAETSLDKTLIELIKLRASQLNGCAFCLDMHAKDARANGETEQRLYTLSAWRETPFFSPREQAALALTEAVTRIGDRHVPEEVYAEAARHFEPAELSDVLMAIIAINAWNRIAITTGMMPR</sequence>
<dbReference type="Gene3D" id="1.20.1290.10">
    <property type="entry name" value="AhpD-like"/>
    <property type="match status" value="1"/>
</dbReference>
<dbReference type="Pfam" id="PF02627">
    <property type="entry name" value="CMD"/>
    <property type="match status" value="1"/>
</dbReference>
<proteinExistence type="predicted"/>
<accession>A0ABV8JUZ0</accession>
<protein>
    <submittedName>
        <fullName evidence="2">Carboxymuconolactone decarboxylase family protein</fullName>
    </submittedName>
</protein>
<dbReference type="EMBL" id="JBHSAM010000006">
    <property type="protein sequence ID" value="MFC4098499.1"/>
    <property type="molecule type" value="Genomic_DNA"/>
</dbReference>
<dbReference type="NCBIfam" id="TIGR00778">
    <property type="entry name" value="ahpD_dom"/>
    <property type="match status" value="1"/>
</dbReference>
<evidence type="ECO:0000259" key="1">
    <source>
        <dbReference type="Pfam" id="PF02627"/>
    </source>
</evidence>
<evidence type="ECO:0000313" key="2">
    <source>
        <dbReference type="EMBL" id="MFC4098499.1"/>
    </source>
</evidence>
<comment type="caution">
    <text evidence="2">The sequence shown here is derived from an EMBL/GenBank/DDBJ whole genome shotgun (WGS) entry which is preliminary data.</text>
</comment>
<name>A0ABV8JUZ0_9BACL</name>
<organism evidence="2 3">
    <name type="scientific">Paenibacillus xanthanilyticus</name>
    <dbReference type="NCBI Taxonomy" id="1783531"/>
    <lineage>
        <taxon>Bacteria</taxon>
        <taxon>Bacillati</taxon>
        <taxon>Bacillota</taxon>
        <taxon>Bacilli</taxon>
        <taxon>Bacillales</taxon>
        <taxon>Paenibacillaceae</taxon>
        <taxon>Paenibacillus</taxon>
    </lineage>
</organism>
<reference evidence="3" key="1">
    <citation type="journal article" date="2019" name="Int. J. Syst. Evol. Microbiol.">
        <title>The Global Catalogue of Microorganisms (GCM) 10K type strain sequencing project: providing services to taxonomists for standard genome sequencing and annotation.</title>
        <authorList>
            <consortium name="The Broad Institute Genomics Platform"/>
            <consortium name="The Broad Institute Genome Sequencing Center for Infectious Disease"/>
            <person name="Wu L."/>
            <person name="Ma J."/>
        </authorList>
    </citation>
    <scope>NUCLEOTIDE SEQUENCE [LARGE SCALE GENOMIC DNA]</scope>
    <source>
        <strain evidence="3">IBRC-M 10987</strain>
    </source>
</reference>
<gene>
    <name evidence="2" type="ORF">ACFOZ8_02395</name>
</gene>
<keyword evidence="3" id="KW-1185">Reference proteome</keyword>
<dbReference type="InterPro" id="IPR029032">
    <property type="entry name" value="AhpD-like"/>
</dbReference>
<evidence type="ECO:0000313" key="3">
    <source>
        <dbReference type="Proteomes" id="UP001595715"/>
    </source>
</evidence>